<evidence type="ECO:0000313" key="3">
    <source>
        <dbReference type="Proteomes" id="UP000286576"/>
    </source>
</evidence>
<evidence type="ECO:0008006" key="4">
    <source>
        <dbReference type="Google" id="ProtNLM"/>
    </source>
</evidence>
<keyword evidence="3" id="KW-1185">Reference proteome</keyword>
<evidence type="ECO:0000256" key="1">
    <source>
        <dbReference type="SAM" id="SignalP"/>
    </source>
</evidence>
<reference evidence="2 3" key="1">
    <citation type="submission" date="2018-08" db="EMBL/GenBank/DDBJ databases">
        <title>Erythrobacter zhengii sp.nov., a bacterium isolated from deep-sea sediment.</title>
        <authorList>
            <person name="Fang C."/>
            <person name="Wu Y.-H."/>
            <person name="Sun C."/>
            <person name="Wang H."/>
            <person name="Cheng H."/>
            <person name="Meng F.-X."/>
            <person name="Wang C.-S."/>
            <person name="Xu X.-W."/>
        </authorList>
    </citation>
    <scope>NUCLEOTIDE SEQUENCE [LARGE SCALE GENOMIC DNA]</scope>
    <source>
        <strain evidence="2 3">V18</strain>
    </source>
</reference>
<proteinExistence type="predicted"/>
<keyword evidence="1" id="KW-0732">Signal</keyword>
<organism evidence="2 3">
    <name type="scientific">Aurantiacibacter zhengii</name>
    <dbReference type="NCBI Taxonomy" id="2307003"/>
    <lineage>
        <taxon>Bacteria</taxon>
        <taxon>Pseudomonadati</taxon>
        <taxon>Pseudomonadota</taxon>
        <taxon>Alphaproteobacteria</taxon>
        <taxon>Sphingomonadales</taxon>
        <taxon>Erythrobacteraceae</taxon>
        <taxon>Aurantiacibacter</taxon>
    </lineage>
</organism>
<dbReference type="EMBL" id="QXFL01000009">
    <property type="protein sequence ID" value="RIV83670.1"/>
    <property type="molecule type" value="Genomic_DNA"/>
</dbReference>
<gene>
    <name evidence="2" type="ORF">D2V07_16365</name>
</gene>
<comment type="caution">
    <text evidence="2">The sequence shown here is derived from an EMBL/GenBank/DDBJ whole genome shotgun (WGS) entry which is preliminary data.</text>
</comment>
<dbReference type="AlphaFoldDB" id="A0A418NNZ1"/>
<dbReference type="RefSeq" id="WP_119587981.1">
    <property type="nucleotide sequence ID" value="NZ_CAWODQ010000029.1"/>
</dbReference>
<protein>
    <recommendedName>
        <fullName evidence="4">DUF481 domain-containing protein</fullName>
    </recommendedName>
</protein>
<dbReference type="OrthoDB" id="8479273at2"/>
<sequence length="264" mass="27885">MSKSRTGLAGKVALGASAALLAVALPTAGFAFASLGDSDATEDAAEPLVAFTPADGDPRMAQMIAERRGDARMMRFTPAGFAKSPAERVVTVAVRVDQQTADALAASSLGGQRNSDASSIGLRVTPTRYNLGLARGYSSFTAAPAAGQATAPTRSLAASSLSGTLSRARIPDLTEFKPRTAAHEEPSRFAARIDREQDGAAETVSVANQTLRDQMLDVAGSYRLTRNLDITAGVRYEQDRDLIQVPDLDEQDSQAVYIGTQFRF</sequence>
<dbReference type="Proteomes" id="UP000286576">
    <property type="component" value="Unassembled WGS sequence"/>
</dbReference>
<feature type="signal peptide" evidence="1">
    <location>
        <begin position="1"/>
        <end position="33"/>
    </location>
</feature>
<feature type="chain" id="PRO_5019054608" description="DUF481 domain-containing protein" evidence="1">
    <location>
        <begin position="34"/>
        <end position="264"/>
    </location>
</feature>
<evidence type="ECO:0000313" key="2">
    <source>
        <dbReference type="EMBL" id="RIV83670.1"/>
    </source>
</evidence>
<name>A0A418NNZ1_9SPHN</name>
<accession>A0A418NNZ1</accession>